<dbReference type="EMBL" id="JACOFZ010000001">
    <property type="protein sequence ID" value="MBC3880753.1"/>
    <property type="molecule type" value="Genomic_DNA"/>
</dbReference>
<dbReference type="Pfam" id="PF02630">
    <property type="entry name" value="SCO1-SenC"/>
    <property type="match status" value="1"/>
</dbReference>
<dbReference type="PANTHER" id="PTHR12151:SF25">
    <property type="entry name" value="LINALOOL DEHYDRATASE_ISOMERASE DOMAIN-CONTAINING PROTEIN"/>
    <property type="match status" value="1"/>
</dbReference>
<evidence type="ECO:0000313" key="4">
    <source>
        <dbReference type="EMBL" id="MBC3880753.1"/>
    </source>
</evidence>
<evidence type="ECO:0000256" key="3">
    <source>
        <dbReference type="PIRSR" id="PIRSR603782-2"/>
    </source>
</evidence>
<dbReference type="AlphaFoldDB" id="A0A923HLU8"/>
<dbReference type="RefSeq" id="WP_186914769.1">
    <property type="nucleotide sequence ID" value="NZ_JACOFZ010000001.1"/>
</dbReference>
<proteinExistence type="inferred from homology"/>
<dbReference type="PANTHER" id="PTHR12151">
    <property type="entry name" value="ELECTRON TRANSPORT PROTIN SCO1/SENC FAMILY MEMBER"/>
    <property type="match status" value="1"/>
</dbReference>
<comment type="caution">
    <text evidence="4">The sequence shown here is derived from an EMBL/GenBank/DDBJ whole genome shotgun (WGS) entry which is preliminary data.</text>
</comment>
<evidence type="ECO:0000313" key="5">
    <source>
        <dbReference type="Proteomes" id="UP000627446"/>
    </source>
</evidence>
<name>A0A923HLU8_9BURK</name>
<keyword evidence="2" id="KW-0479">Metal-binding</keyword>
<dbReference type="InterPro" id="IPR036249">
    <property type="entry name" value="Thioredoxin-like_sf"/>
</dbReference>
<dbReference type="SUPFAM" id="SSF52833">
    <property type="entry name" value="Thioredoxin-like"/>
    <property type="match status" value="1"/>
</dbReference>
<dbReference type="InterPro" id="IPR003782">
    <property type="entry name" value="SCO1/SenC"/>
</dbReference>
<evidence type="ECO:0000256" key="1">
    <source>
        <dbReference type="ARBA" id="ARBA00010996"/>
    </source>
</evidence>
<feature type="binding site" evidence="2">
    <location>
        <position position="69"/>
    </location>
    <ligand>
        <name>Cu cation</name>
        <dbReference type="ChEBI" id="CHEBI:23378"/>
    </ligand>
</feature>
<feature type="binding site" evidence="2">
    <location>
        <position position="151"/>
    </location>
    <ligand>
        <name>Cu cation</name>
        <dbReference type="ChEBI" id="CHEBI:23378"/>
    </ligand>
</feature>
<sequence length="186" mass="21377">MIIFHKKTLGILITSVALASLPIMVFASSILYQLPYQWQNDNGQQTQLNSFRGKPTVMVMAYGACKKICSTSLIRMEQMQTILDQNKLEANFVIVGLDPRNDKPEDWHEYRISRKLNRNNWYFLSGDAKDIKGLAAQLGVNYWLYHDHVMHDFVITLLDKEGNTLSRMLNGGENLEQFLTPALRPK</sequence>
<feature type="disulfide bond" description="Redox-active" evidence="3">
    <location>
        <begin position="65"/>
        <end position="69"/>
    </location>
</feature>
<reference evidence="4" key="1">
    <citation type="submission" date="2020-08" db="EMBL/GenBank/DDBJ databases">
        <title>Novel species isolated from subtropical streams in China.</title>
        <authorList>
            <person name="Lu H."/>
        </authorList>
    </citation>
    <scope>NUCLEOTIDE SEQUENCE</scope>
    <source>
        <strain evidence="4">LX22W</strain>
    </source>
</reference>
<keyword evidence="5" id="KW-1185">Reference proteome</keyword>
<dbReference type="CDD" id="cd02968">
    <property type="entry name" value="SCO"/>
    <property type="match status" value="1"/>
</dbReference>
<evidence type="ECO:0000256" key="2">
    <source>
        <dbReference type="PIRSR" id="PIRSR603782-1"/>
    </source>
</evidence>
<feature type="binding site" evidence="2">
    <location>
        <position position="65"/>
    </location>
    <ligand>
        <name>Cu cation</name>
        <dbReference type="ChEBI" id="CHEBI:23378"/>
    </ligand>
</feature>
<protein>
    <submittedName>
        <fullName evidence="4">SCO family protein</fullName>
    </submittedName>
</protein>
<dbReference type="Gene3D" id="3.40.30.10">
    <property type="entry name" value="Glutaredoxin"/>
    <property type="match status" value="1"/>
</dbReference>
<accession>A0A923HLU8</accession>
<comment type="similarity">
    <text evidence="1">Belongs to the SCO1/2 family.</text>
</comment>
<dbReference type="Proteomes" id="UP000627446">
    <property type="component" value="Unassembled WGS sequence"/>
</dbReference>
<gene>
    <name evidence="4" type="ORF">H8K36_05155</name>
</gene>
<organism evidence="4 5">
    <name type="scientific">Undibacterium nitidum</name>
    <dbReference type="NCBI Taxonomy" id="2762298"/>
    <lineage>
        <taxon>Bacteria</taxon>
        <taxon>Pseudomonadati</taxon>
        <taxon>Pseudomonadota</taxon>
        <taxon>Betaproteobacteria</taxon>
        <taxon>Burkholderiales</taxon>
        <taxon>Oxalobacteraceae</taxon>
        <taxon>Undibacterium</taxon>
    </lineage>
</organism>
<keyword evidence="2" id="KW-0186">Copper</keyword>
<keyword evidence="3" id="KW-1015">Disulfide bond</keyword>
<dbReference type="GO" id="GO:0046872">
    <property type="term" value="F:metal ion binding"/>
    <property type="evidence" value="ECO:0007669"/>
    <property type="project" value="UniProtKB-KW"/>
</dbReference>